<dbReference type="PANTHER" id="PTHR43591">
    <property type="entry name" value="METHYLTRANSFERASE"/>
    <property type="match status" value="1"/>
</dbReference>
<reference evidence="2 3" key="1">
    <citation type="submission" date="2015-02" db="EMBL/GenBank/DDBJ databases">
        <title>Single-cell genomics of uncultivated deep-branching MTB reveals a conserved set of magnetosome genes.</title>
        <authorList>
            <person name="Kolinko S."/>
            <person name="Richter M."/>
            <person name="Glockner F.O."/>
            <person name="Brachmann A."/>
            <person name="Schuler D."/>
        </authorList>
    </citation>
    <scope>NUCLEOTIDE SEQUENCE [LARGE SCALE GENOMIC DNA]</scope>
    <source>
        <strain evidence="2">TM-1</strain>
    </source>
</reference>
<sequence>MDLVDDTGVGIYLKLLNIVVLSQYVHEYESGEENPYPALAERFNIQSDYIDTYLRFSSIFNNTKEDNEPDEQALTVKELYETAWTIFPERTYDDSLELIHKRLKANSMDSSFFDKKICLDGGCGTGRFAIAMAQLGAHQSIGIDIGSKSIEFAEAQKQRLGVSNVHFKVMSVDELDFPDNYFDVVVSNGVLHHIDQTQNGLMEHMRVLKEGGIMWLYLYGKGGIFWELYDIFKYTLRHISYHKAQKVWKAFHLRENKFYLLSDNVYVPIRKYFSLQDVENMLANSYAYEYEILKGATGDDDVKELLSKPYGKDFWGEEGEIRVKITKHKNVFQ</sequence>
<keyword evidence="2" id="KW-0489">Methyltransferase</keyword>
<keyword evidence="2" id="KW-0808">Transferase</keyword>
<comment type="caution">
    <text evidence="2">The sequence shown here is derived from an EMBL/GenBank/DDBJ whole genome shotgun (WGS) entry which is preliminary data.</text>
</comment>
<dbReference type="EMBL" id="LACI01002428">
    <property type="protein sequence ID" value="KJU82064.1"/>
    <property type="molecule type" value="Genomic_DNA"/>
</dbReference>
<dbReference type="InterPro" id="IPR025714">
    <property type="entry name" value="Methyltranfer_dom"/>
</dbReference>
<name>A0A0F3GJC3_9BACT</name>
<dbReference type="Proteomes" id="UP000033423">
    <property type="component" value="Unassembled WGS sequence"/>
</dbReference>
<evidence type="ECO:0000313" key="2">
    <source>
        <dbReference type="EMBL" id="KJU82064.1"/>
    </source>
</evidence>
<evidence type="ECO:0000313" key="3">
    <source>
        <dbReference type="Proteomes" id="UP000033423"/>
    </source>
</evidence>
<dbReference type="CDD" id="cd02440">
    <property type="entry name" value="AdoMet_MTases"/>
    <property type="match status" value="1"/>
</dbReference>
<dbReference type="InterPro" id="IPR029063">
    <property type="entry name" value="SAM-dependent_MTases_sf"/>
</dbReference>
<evidence type="ECO:0000259" key="1">
    <source>
        <dbReference type="Pfam" id="PF13847"/>
    </source>
</evidence>
<dbReference type="Gene3D" id="3.40.50.150">
    <property type="entry name" value="Vaccinia Virus protein VP39"/>
    <property type="match status" value="1"/>
</dbReference>
<dbReference type="GO" id="GO:0032259">
    <property type="term" value="P:methylation"/>
    <property type="evidence" value="ECO:0007669"/>
    <property type="project" value="UniProtKB-KW"/>
</dbReference>
<proteinExistence type="predicted"/>
<dbReference type="SUPFAM" id="SSF53335">
    <property type="entry name" value="S-adenosyl-L-methionine-dependent methyltransferases"/>
    <property type="match status" value="1"/>
</dbReference>
<keyword evidence="3" id="KW-1185">Reference proteome</keyword>
<feature type="domain" description="Methyltransferase" evidence="1">
    <location>
        <begin position="116"/>
        <end position="215"/>
    </location>
</feature>
<dbReference type="EC" id="2.1.1.-" evidence="2"/>
<dbReference type="GO" id="GO:0008757">
    <property type="term" value="F:S-adenosylmethionine-dependent methyltransferase activity"/>
    <property type="evidence" value="ECO:0007669"/>
    <property type="project" value="InterPro"/>
</dbReference>
<dbReference type="PANTHER" id="PTHR43591:SF24">
    <property type="entry name" value="2-METHOXY-6-POLYPRENYL-1,4-BENZOQUINOL METHYLASE, MITOCHONDRIAL"/>
    <property type="match status" value="1"/>
</dbReference>
<accession>A0A0F3GJC3</accession>
<protein>
    <submittedName>
        <fullName evidence="2">Methyltransferase type 11 domain protein</fullName>
        <ecNumber evidence="2">2.1.1.-</ecNumber>
    </submittedName>
</protein>
<gene>
    <name evidence="2" type="ORF">MBAV_005719</name>
</gene>
<dbReference type="Pfam" id="PF13847">
    <property type="entry name" value="Methyltransf_31"/>
    <property type="match status" value="1"/>
</dbReference>
<organism evidence="2 3">
    <name type="scientific">Candidatus Magnetobacterium bavaricum</name>
    <dbReference type="NCBI Taxonomy" id="29290"/>
    <lineage>
        <taxon>Bacteria</taxon>
        <taxon>Pseudomonadati</taxon>
        <taxon>Nitrospirota</taxon>
        <taxon>Thermodesulfovibrionia</taxon>
        <taxon>Thermodesulfovibrionales</taxon>
        <taxon>Candidatus Magnetobacteriaceae</taxon>
        <taxon>Candidatus Magnetobacterium</taxon>
    </lineage>
</organism>
<dbReference type="AlphaFoldDB" id="A0A0F3GJC3"/>